<name>A0ABV8XST5_9DEIO</name>
<proteinExistence type="predicted"/>
<evidence type="ECO:0000313" key="2">
    <source>
        <dbReference type="Proteomes" id="UP001595998"/>
    </source>
</evidence>
<reference evidence="2" key="1">
    <citation type="journal article" date="2019" name="Int. J. Syst. Evol. Microbiol.">
        <title>The Global Catalogue of Microorganisms (GCM) 10K type strain sequencing project: providing services to taxonomists for standard genome sequencing and annotation.</title>
        <authorList>
            <consortium name="The Broad Institute Genomics Platform"/>
            <consortium name="The Broad Institute Genome Sequencing Center for Infectious Disease"/>
            <person name="Wu L."/>
            <person name="Ma J."/>
        </authorList>
    </citation>
    <scope>NUCLEOTIDE SEQUENCE [LARGE SCALE GENOMIC DNA]</scope>
    <source>
        <strain evidence="2">CCUG 56029</strain>
    </source>
</reference>
<evidence type="ECO:0000313" key="1">
    <source>
        <dbReference type="EMBL" id="MFC4427971.1"/>
    </source>
</evidence>
<gene>
    <name evidence="1" type="ORF">ACFOZ9_17300</name>
</gene>
<protein>
    <submittedName>
        <fullName evidence="1">Uncharacterized protein</fullName>
    </submittedName>
</protein>
<sequence length="90" mass="9938">MMLVMKNAGQNDFTVFAPVAADGTATFQDMPDHLRLVSSLNDLGPHASSGRLRATLVRVTHLPFTELQRDIFPEHFRRFLAARLGTGTDA</sequence>
<dbReference type="Proteomes" id="UP001595998">
    <property type="component" value="Unassembled WGS sequence"/>
</dbReference>
<organism evidence="1 2">
    <name type="scientific">Deinococcus navajonensis</name>
    <dbReference type="NCBI Taxonomy" id="309884"/>
    <lineage>
        <taxon>Bacteria</taxon>
        <taxon>Thermotogati</taxon>
        <taxon>Deinococcota</taxon>
        <taxon>Deinococci</taxon>
        <taxon>Deinococcales</taxon>
        <taxon>Deinococcaceae</taxon>
        <taxon>Deinococcus</taxon>
    </lineage>
</organism>
<dbReference type="EMBL" id="JBHSEH010000028">
    <property type="protein sequence ID" value="MFC4427971.1"/>
    <property type="molecule type" value="Genomic_DNA"/>
</dbReference>
<accession>A0ABV8XST5</accession>
<comment type="caution">
    <text evidence="1">The sequence shown here is derived from an EMBL/GenBank/DDBJ whole genome shotgun (WGS) entry which is preliminary data.</text>
</comment>
<dbReference type="RefSeq" id="WP_380042053.1">
    <property type="nucleotide sequence ID" value="NZ_JBHSEH010000028.1"/>
</dbReference>
<keyword evidence="2" id="KW-1185">Reference proteome</keyword>